<evidence type="ECO:0000313" key="2">
    <source>
        <dbReference type="Proteomes" id="UP000298030"/>
    </source>
</evidence>
<proteinExistence type="predicted"/>
<keyword evidence="2" id="KW-1185">Reference proteome</keyword>
<gene>
    <name evidence="1" type="ORF">FA13DRAFT_1712396</name>
</gene>
<sequence length="512" mass="57208">MTWSNPQALALWRSPLLERLLRFHSINYTLFFVLWSWVPTAHVREEEEQPLANGLRSHKRHEMRVSMVFRNRRDTVFRFLMKSPKTIPLLSSPSSAYFLLSQENFMEAWRDWLLCALQNVGYDVSPLYRDSVLNQNLFTEVSTALSERIQRGLDVITDSCLRVILDRSGRIYRLKAASAPEGGGVLGRADRSNATTACTHCKGEKQRCVQDLVVRVRTPDNNLAGCGVSAHPLEEVADLSIQNGGPAVKSLLHPERDLGLQLIECDEAVIYNAFSESSLKTLRGHVNRFSALKGIMRGQQFAIFSQGRMCPFGERTATGGAPGDAHRFYDSMGAQTEGALQCLFDRAESPGILTNIFQDSLILLNVTRLVAPGLYAEIRDSTREGEKLGLDAATLYYCSSYAGPLHIDDDVTPGVCALLEREAGSDDYCFVNLAYGYRFAPRANSLWSFRGTDLHGTSLAPLRLRGGKSITLHISKPKRNAKAAERYAKARRVRNSVYRYWTAETDGMPNSA</sequence>
<comment type="caution">
    <text evidence="1">The sequence shown here is derived from an EMBL/GenBank/DDBJ whole genome shotgun (WGS) entry which is preliminary data.</text>
</comment>
<accession>A0A4Y7T103</accession>
<dbReference type="EMBL" id="QPFP01000038">
    <property type="protein sequence ID" value="TEB27681.1"/>
    <property type="molecule type" value="Genomic_DNA"/>
</dbReference>
<protein>
    <submittedName>
        <fullName evidence="1">Uncharacterized protein</fullName>
    </submittedName>
</protein>
<dbReference type="AlphaFoldDB" id="A0A4Y7T103"/>
<dbReference type="Proteomes" id="UP000298030">
    <property type="component" value="Unassembled WGS sequence"/>
</dbReference>
<dbReference type="PROSITE" id="PS50890">
    <property type="entry name" value="PUA"/>
    <property type="match status" value="1"/>
</dbReference>
<dbReference type="OrthoDB" id="3049390at2759"/>
<evidence type="ECO:0000313" key="1">
    <source>
        <dbReference type="EMBL" id="TEB27681.1"/>
    </source>
</evidence>
<reference evidence="1 2" key="1">
    <citation type="journal article" date="2019" name="Nat. Ecol. Evol.">
        <title>Megaphylogeny resolves global patterns of mushroom evolution.</title>
        <authorList>
            <person name="Varga T."/>
            <person name="Krizsan K."/>
            <person name="Foldi C."/>
            <person name="Dima B."/>
            <person name="Sanchez-Garcia M."/>
            <person name="Sanchez-Ramirez S."/>
            <person name="Szollosi G.J."/>
            <person name="Szarkandi J.G."/>
            <person name="Papp V."/>
            <person name="Albert L."/>
            <person name="Andreopoulos W."/>
            <person name="Angelini C."/>
            <person name="Antonin V."/>
            <person name="Barry K.W."/>
            <person name="Bougher N.L."/>
            <person name="Buchanan P."/>
            <person name="Buyck B."/>
            <person name="Bense V."/>
            <person name="Catcheside P."/>
            <person name="Chovatia M."/>
            <person name="Cooper J."/>
            <person name="Damon W."/>
            <person name="Desjardin D."/>
            <person name="Finy P."/>
            <person name="Geml J."/>
            <person name="Haridas S."/>
            <person name="Hughes K."/>
            <person name="Justo A."/>
            <person name="Karasinski D."/>
            <person name="Kautmanova I."/>
            <person name="Kiss B."/>
            <person name="Kocsube S."/>
            <person name="Kotiranta H."/>
            <person name="LaButti K.M."/>
            <person name="Lechner B.E."/>
            <person name="Liimatainen K."/>
            <person name="Lipzen A."/>
            <person name="Lukacs Z."/>
            <person name="Mihaltcheva S."/>
            <person name="Morgado L.N."/>
            <person name="Niskanen T."/>
            <person name="Noordeloos M.E."/>
            <person name="Ohm R.A."/>
            <person name="Ortiz-Santana B."/>
            <person name="Ovrebo C."/>
            <person name="Racz N."/>
            <person name="Riley R."/>
            <person name="Savchenko A."/>
            <person name="Shiryaev A."/>
            <person name="Soop K."/>
            <person name="Spirin V."/>
            <person name="Szebenyi C."/>
            <person name="Tomsovsky M."/>
            <person name="Tulloss R.E."/>
            <person name="Uehling J."/>
            <person name="Grigoriev I.V."/>
            <person name="Vagvolgyi C."/>
            <person name="Papp T."/>
            <person name="Martin F.M."/>
            <person name="Miettinen O."/>
            <person name="Hibbett D.S."/>
            <person name="Nagy L.G."/>
        </authorList>
    </citation>
    <scope>NUCLEOTIDE SEQUENCE [LARGE SCALE GENOMIC DNA]</scope>
    <source>
        <strain evidence="1 2">FP101781</strain>
    </source>
</reference>
<name>A0A4Y7T103_COPMI</name>
<organism evidence="1 2">
    <name type="scientific">Coprinellus micaceus</name>
    <name type="common">Glistening ink-cap mushroom</name>
    <name type="synonym">Coprinus micaceus</name>
    <dbReference type="NCBI Taxonomy" id="71717"/>
    <lineage>
        <taxon>Eukaryota</taxon>
        <taxon>Fungi</taxon>
        <taxon>Dikarya</taxon>
        <taxon>Basidiomycota</taxon>
        <taxon>Agaricomycotina</taxon>
        <taxon>Agaricomycetes</taxon>
        <taxon>Agaricomycetidae</taxon>
        <taxon>Agaricales</taxon>
        <taxon>Agaricineae</taxon>
        <taxon>Psathyrellaceae</taxon>
        <taxon>Coprinellus</taxon>
    </lineage>
</organism>